<dbReference type="Proteomes" id="UP000294194">
    <property type="component" value="Unassembled WGS sequence"/>
</dbReference>
<dbReference type="AlphaFoldDB" id="A0A4V2JF39"/>
<organism evidence="2 3">
    <name type="scientific">Glaciihabitans arcticus</name>
    <dbReference type="NCBI Taxonomy" id="2668039"/>
    <lineage>
        <taxon>Bacteria</taxon>
        <taxon>Bacillati</taxon>
        <taxon>Actinomycetota</taxon>
        <taxon>Actinomycetes</taxon>
        <taxon>Micrococcales</taxon>
        <taxon>Microbacteriaceae</taxon>
        <taxon>Glaciihabitans</taxon>
    </lineage>
</organism>
<name>A0A4V2JF39_9MICO</name>
<gene>
    <name evidence="2" type="ORF">EYE40_11320</name>
</gene>
<feature type="region of interest" description="Disordered" evidence="1">
    <location>
        <begin position="1"/>
        <end position="61"/>
    </location>
</feature>
<keyword evidence="3" id="KW-1185">Reference proteome</keyword>
<comment type="caution">
    <text evidence="2">The sequence shown here is derived from an EMBL/GenBank/DDBJ whole genome shotgun (WGS) entry which is preliminary data.</text>
</comment>
<dbReference type="EMBL" id="SISG01000001">
    <property type="protein sequence ID" value="TBN57939.1"/>
    <property type="molecule type" value="Genomic_DNA"/>
</dbReference>
<evidence type="ECO:0000313" key="2">
    <source>
        <dbReference type="EMBL" id="TBN57939.1"/>
    </source>
</evidence>
<proteinExistence type="predicted"/>
<accession>A0A4V2JF39</accession>
<protein>
    <submittedName>
        <fullName evidence="2">Uncharacterized protein</fullName>
    </submittedName>
</protein>
<evidence type="ECO:0000313" key="3">
    <source>
        <dbReference type="Proteomes" id="UP000294194"/>
    </source>
</evidence>
<evidence type="ECO:0000256" key="1">
    <source>
        <dbReference type="SAM" id="MobiDB-lite"/>
    </source>
</evidence>
<sequence length="61" mass="6290">MTDTNGTFDEPVNPALPDGGPRDGTEQSDDAPGDQVPGEHNASAAEGFDGDDAYEATPRDV</sequence>
<dbReference type="RefSeq" id="WP_130982048.1">
    <property type="nucleotide sequence ID" value="NZ_SISG01000001.1"/>
</dbReference>
<reference evidence="3" key="1">
    <citation type="submission" date="2019-02" db="EMBL/GenBank/DDBJ databases">
        <title>Glaciihabitans arcticus sp. nov., a psychrotolerant bacterium isolated from polar soil.</title>
        <authorList>
            <person name="Dahal R.H."/>
        </authorList>
    </citation>
    <scope>NUCLEOTIDE SEQUENCE [LARGE SCALE GENOMIC DNA]</scope>
    <source>
        <strain evidence="3">RP-3-7</strain>
    </source>
</reference>